<dbReference type="EMBL" id="LUGG01000022">
    <property type="protein sequence ID" value="OBZ68091.1"/>
    <property type="molecule type" value="Genomic_DNA"/>
</dbReference>
<proteinExistence type="predicted"/>
<evidence type="ECO:0000256" key="1">
    <source>
        <dbReference type="SAM" id="MobiDB-lite"/>
    </source>
</evidence>
<name>A0A1C7LTE9_GRIFR</name>
<gene>
    <name evidence="2" type="ORF">A0H81_12055</name>
</gene>
<feature type="region of interest" description="Disordered" evidence="1">
    <location>
        <begin position="1"/>
        <end position="81"/>
    </location>
</feature>
<feature type="compositionally biased region" description="Acidic residues" evidence="1">
    <location>
        <begin position="25"/>
        <end position="36"/>
    </location>
</feature>
<dbReference type="Proteomes" id="UP000092993">
    <property type="component" value="Unassembled WGS sequence"/>
</dbReference>
<comment type="caution">
    <text evidence="2">The sequence shown here is derived from an EMBL/GenBank/DDBJ whole genome shotgun (WGS) entry which is preliminary data.</text>
</comment>
<protein>
    <submittedName>
        <fullName evidence="2">Uncharacterized protein</fullName>
    </submittedName>
</protein>
<keyword evidence="3" id="KW-1185">Reference proteome</keyword>
<dbReference type="AlphaFoldDB" id="A0A1C7LTE9"/>
<accession>A0A1C7LTE9</accession>
<reference evidence="2 3" key="1">
    <citation type="submission" date="2016-03" db="EMBL/GenBank/DDBJ databases">
        <title>Whole genome sequencing of Grifola frondosa 9006-11.</title>
        <authorList>
            <person name="Min B."/>
            <person name="Park H."/>
            <person name="Kim J.-G."/>
            <person name="Cho H."/>
            <person name="Oh Y.-L."/>
            <person name="Kong W.-S."/>
            <person name="Choi I.-G."/>
        </authorList>
    </citation>
    <scope>NUCLEOTIDE SEQUENCE [LARGE SCALE GENOMIC DNA]</scope>
    <source>
        <strain evidence="2 3">9006-11</strain>
    </source>
</reference>
<evidence type="ECO:0000313" key="3">
    <source>
        <dbReference type="Proteomes" id="UP000092993"/>
    </source>
</evidence>
<sequence length="99" mass="10390">MSGLLLCASGNDDSEGDVYPGGGDGNDDGSQSEDDGHDAGERNGAHMFNTGVEFERVMPGAAASPGEHGQHHLDPGQSHPPYPLFSAVVLLERYSYMCP</sequence>
<evidence type="ECO:0000313" key="2">
    <source>
        <dbReference type="EMBL" id="OBZ68091.1"/>
    </source>
</evidence>
<organism evidence="2 3">
    <name type="scientific">Grifola frondosa</name>
    <name type="common">Maitake</name>
    <name type="synonym">Polyporus frondosus</name>
    <dbReference type="NCBI Taxonomy" id="5627"/>
    <lineage>
        <taxon>Eukaryota</taxon>
        <taxon>Fungi</taxon>
        <taxon>Dikarya</taxon>
        <taxon>Basidiomycota</taxon>
        <taxon>Agaricomycotina</taxon>
        <taxon>Agaricomycetes</taxon>
        <taxon>Polyporales</taxon>
        <taxon>Grifolaceae</taxon>
        <taxon>Grifola</taxon>
    </lineage>
</organism>